<proteinExistence type="predicted"/>
<dbReference type="AlphaFoldDB" id="A0A835R9J9"/>
<gene>
    <name evidence="2" type="ORF">HPP92_008378</name>
</gene>
<protein>
    <submittedName>
        <fullName evidence="2">Uncharacterized protein</fullName>
    </submittedName>
</protein>
<accession>A0A835R9J9</accession>
<keyword evidence="1" id="KW-0472">Membrane</keyword>
<sequence>MNFVNTRIILNKIDIFKNREEEWGSWIAFQVRAFAFIPDYSNWGEGIPFSFFSRFKQRNEWMWTLEGWQGNASASGVCRRWARKATVGESDGLLVRHAIEWMEMSPREPRAAEVSDVVSHHHLPYFTAPINLALVSSLSGIYFLLLVF</sequence>
<reference evidence="2 3" key="1">
    <citation type="journal article" date="2020" name="Nat. Food">
        <title>A phased Vanilla planifolia genome enables genetic improvement of flavour and production.</title>
        <authorList>
            <person name="Hasing T."/>
            <person name="Tang H."/>
            <person name="Brym M."/>
            <person name="Khazi F."/>
            <person name="Huang T."/>
            <person name="Chambers A.H."/>
        </authorList>
    </citation>
    <scope>NUCLEOTIDE SEQUENCE [LARGE SCALE GENOMIC DNA]</scope>
    <source>
        <tissue evidence="2">Leaf</tissue>
    </source>
</reference>
<dbReference type="Proteomes" id="UP000639772">
    <property type="component" value="Unassembled WGS sequence"/>
</dbReference>
<evidence type="ECO:0000256" key="1">
    <source>
        <dbReference type="SAM" id="Phobius"/>
    </source>
</evidence>
<keyword evidence="1" id="KW-1133">Transmembrane helix</keyword>
<organism evidence="2 3">
    <name type="scientific">Vanilla planifolia</name>
    <name type="common">Vanilla</name>
    <dbReference type="NCBI Taxonomy" id="51239"/>
    <lineage>
        <taxon>Eukaryota</taxon>
        <taxon>Viridiplantae</taxon>
        <taxon>Streptophyta</taxon>
        <taxon>Embryophyta</taxon>
        <taxon>Tracheophyta</taxon>
        <taxon>Spermatophyta</taxon>
        <taxon>Magnoliopsida</taxon>
        <taxon>Liliopsida</taxon>
        <taxon>Asparagales</taxon>
        <taxon>Orchidaceae</taxon>
        <taxon>Vanilloideae</taxon>
        <taxon>Vanilleae</taxon>
        <taxon>Vanilla</taxon>
    </lineage>
</organism>
<name>A0A835R9J9_VANPL</name>
<feature type="transmembrane region" description="Helical" evidence="1">
    <location>
        <begin position="125"/>
        <end position="147"/>
    </location>
</feature>
<evidence type="ECO:0000313" key="2">
    <source>
        <dbReference type="EMBL" id="KAG0486283.1"/>
    </source>
</evidence>
<dbReference type="EMBL" id="JADCNM010000004">
    <property type="protein sequence ID" value="KAG0486283.1"/>
    <property type="molecule type" value="Genomic_DNA"/>
</dbReference>
<evidence type="ECO:0000313" key="3">
    <source>
        <dbReference type="Proteomes" id="UP000639772"/>
    </source>
</evidence>
<keyword evidence="1" id="KW-0812">Transmembrane</keyword>
<comment type="caution">
    <text evidence="2">The sequence shown here is derived from an EMBL/GenBank/DDBJ whole genome shotgun (WGS) entry which is preliminary data.</text>
</comment>